<dbReference type="Gene3D" id="3.40.50.2000">
    <property type="entry name" value="Glycogen Phosphorylase B"/>
    <property type="match status" value="1"/>
</dbReference>
<reference evidence="1" key="1">
    <citation type="journal article" date="2016" name="PLoS ONE">
        <title>Comparison of O-Antigen Gene Clusters of All O-Serogroups of Escherichia coli and Proposal for Adopting a New Nomenclature for O-Typing.</title>
        <authorList>
            <person name="DebRoy C."/>
            <person name="Fratamico P.M."/>
            <person name="Yan X."/>
            <person name="Baranzoni G."/>
            <person name="Liu Y."/>
            <person name="Needleman D.S."/>
            <person name="Tebbs R."/>
            <person name="O'Connell C.D."/>
            <person name="Allred A."/>
            <person name="Swimley M."/>
            <person name="Mwangi M."/>
            <person name="Kapur V."/>
            <person name="Raygoza Garay J.A."/>
            <person name="Roberts E.L."/>
            <person name="Katani R."/>
        </authorList>
    </citation>
    <scope>NUCLEOTIDE SEQUENCE</scope>
    <source>
        <strain evidence="1">PF11-6E</strain>
    </source>
</reference>
<protein>
    <submittedName>
        <fullName evidence="1">Glycosyl transferase</fullName>
    </submittedName>
</protein>
<sequence length="299" mass="34878">MVNKIKIALISTEKANLPEIEAYKEYFSEPFDVSVVNKNDDLSCYDVLWYFMGFKGNKINSKQFLIHEFSSISVPPFPKIKNVIKKFILPKPNLRVFLNKSVQQQFDFNDRVPFCYRDMGVNYKPVVERNNKKYDILYVGAITGRKLDDALNLILSYKLDCKIAIFGKVPEKFKEKYKNADVIFLGQVPYNRVATIIAESNLCLNWIPNIYPYNMQTSTKFLEYLAQNKQIISNSYPWVDSYCQQHNIDYININDSNSIRQALNSVIIQKSTHIPPSWREVIMNSGIENHIKSYFEVTK</sequence>
<name>A0A075TER8_ECOLX</name>
<organism evidence="1">
    <name type="scientific">Escherichia coli</name>
    <dbReference type="NCBI Taxonomy" id="562"/>
    <lineage>
        <taxon>Bacteria</taxon>
        <taxon>Pseudomonadati</taxon>
        <taxon>Pseudomonadota</taxon>
        <taxon>Gammaproteobacteria</taxon>
        <taxon>Enterobacterales</taxon>
        <taxon>Enterobacteriaceae</taxon>
        <taxon>Escherichia</taxon>
    </lineage>
</organism>
<proteinExistence type="predicted"/>
<dbReference type="EMBL" id="KJ739599">
    <property type="protein sequence ID" value="AIG56940.1"/>
    <property type="molecule type" value="Genomic_DNA"/>
</dbReference>
<evidence type="ECO:0000313" key="1">
    <source>
        <dbReference type="EMBL" id="AIG56940.1"/>
    </source>
</evidence>
<dbReference type="AlphaFoldDB" id="A0A075TER8"/>
<keyword evidence="1" id="KW-0808">Transferase</keyword>
<dbReference type="GO" id="GO:0016740">
    <property type="term" value="F:transferase activity"/>
    <property type="evidence" value="ECO:0007669"/>
    <property type="project" value="UniProtKB-KW"/>
</dbReference>
<accession>A0A075TER8</accession>
<dbReference type="SUPFAM" id="SSF53756">
    <property type="entry name" value="UDP-Glycosyltransferase/glycogen phosphorylase"/>
    <property type="match status" value="1"/>
</dbReference>